<dbReference type="Proteomes" id="UP000219036">
    <property type="component" value="Unassembled WGS sequence"/>
</dbReference>
<evidence type="ECO:0000313" key="2">
    <source>
        <dbReference type="Proteomes" id="UP000219036"/>
    </source>
</evidence>
<proteinExistence type="predicted"/>
<protein>
    <submittedName>
        <fullName evidence="1">Uncharacterized protein</fullName>
    </submittedName>
</protein>
<sequence>MEYQLIEPFEYEGQKVEKCTIKKTQVKVIDRIKAKTEAKSVFGTEEGDGFLLCLINRLCDFGVKIPSLELAEKLSAEDLDNIAMKVMGIDEDFLQYLAKNSDNSQK</sequence>
<keyword evidence="2" id="KW-1185">Reference proteome</keyword>
<name>A0A285NML9_9AQUI</name>
<dbReference type="AlphaFoldDB" id="A0A285NML9"/>
<gene>
    <name evidence="1" type="ORF">SAMN06265182_1927</name>
</gene>
<dbReference type="RefSeq" id="WP_097001073.1">
    <property type="nucleotide sequence ID" value="NZ_OBEI01000011.1"/>
</dbReference>
<accession>A0A285NML9</accession>
<evidence type="ECO:0000313" key="1">
    <source>
        <dbReference type="EMBL" id="SNZ10705.1"/>
    </source>
</evidence>
<dbReference type="EMBL" id="OBEI01000011">
    <property type="protein sequence ID" value="SNZ10705.1"/>
    <property type="molecule type" value="Genomic_DNA"/>
</dbReference>
<organism evidence="1 2">
    <name type="scientific">Persephonella hydrogeniphila</name>
    <dbReference type="NCBI Taxonomy" id="198703"/>
    <lineage>
        <taxon>Bacteria</taxon>
        <taxon>Pseudomonadati</taxon>
        <taxon>Aquificota</taxon>
        <taxon>Aquificia</taxon>
        <taxon>Aquificales</taxon>
        <taxon>Hydrogenothermaceae</taxon>
        <taxon>Persephonella</taxon>
    </lineage>
</organism>
<reference evidence="2" key="1">
    <citation type="submission" date="2017-09" db="EMBL/GenBank/DDBJ databases">
        <authorList>
            <person name="Varghese N."/>
            <person name="Submissions S."/>
        </authorList>
    </citation>
    <scope>NUCLEOTIDE SEQUENCE [LARGE SCALE GENOMIC DNA]</scope>
    <source>
        <strain evidence="2">DSM 15103</strain>
    </source>
</reference>